<dbReference type="Proteomes" id="UP000261360">
    <property type="component" value="Unplaced"/>
</dbReference>
<dbReference type="SUPFAM" id="SSF54197">
    <property type="entry name" value="HIT-like"/>
    <property type="match status" value="1"/>
</dbReference>
<dbReference type="PANTHER" id="PTHR12486:SF6">
    <property type="entry name" value="ADENOSINE 5'-MONOPHOSPHORAMIDASE HINT3"/>
    <property type="match status" value="1"/>
</dbReference>
<dbReference type="GO" id="GO:0003824">
    <property type="term" value="F:catalytic activity"/>
    <property type="evidence" value="ECO:0007669"/>
    <property type="project" value="InterPro"/>
</dbReference>
<dbReference type="STRING" id="1841481.ENSSLDP00000002353"/>
<dbReference type="PANTHER" id="PTHR12486">
    <property type="entry name" value="APRATAXIN-RELATED"/>
    <property type="match status" value="1"/>
</dbReference>
<dbReference type="Gene3D" id="3.30.428.10">
    <property type="entry name" value="HIT-like"/>
    <property type="match status" value="1"/>
</dbReference>
<protein>
    <submittedName>
        <fullName evidence="3">Histidine triad nucleotide-binding protein 3-like</fullName>
    </submittedName>
</protein>
<evidence type="ECO:0000256" key="1">
    <source>
        <dbReference type="PROSITE-ProRule" id="PRU00464"/>
    </source>
</evidence>
<accession>A0A3B4WLN4</accession>
<evidence type="ECO:0000313" key="4">
    <source>
        <dbReference type="Proteomes" id="UP000261360"/>
    </source>
</evidence>
<dbReference type="GeneTree" id="ENSGT00510000047616"/>
<evidence type="ECO:0000259" key="2">
    <source>
        <dbReference type="PROSITE" id="PS51084"/>
    </source>
</evidence>
<dbReference type="AlphaFoldDB" id="A0A3B4WLN4"/>
<keyword evidence="4" id="KW-1185">Reference proteome</keyword>
<dbReference type="InterPro" id="IPR011146">
    <property type="entry name" value="HIT-like"/>
</dbReference>
<dbReference type="OrthoDB" id="1915375at2759"/>
<feature type="short sequence motif" description="Histidine triad motif" evidence="1">
    <location>
        <begin position="113"/>
        <end position="117"/>
    </location>
</feature>
<sequence>MGNMARSKSDPSEGKVEDCIFCLIANNQDQEAEVVKKNKELVCFRDIDPAAPHHYLVIPIHHIHNCFSLQRDHIGLVERMAEMGKAVLREQGITDMMDIRLGFHKPPYISVDHLHLHVLAPSSQISNYMIYKFIPGTPSFITEERLRKRLKDNAPPVKFFNNCLSSL</sequence>
<reference evidence="3" key="1">
    <citation type="submission" date="2025-08" db="UniProtKB">
        <authorList>
            <consortium name="Ensembl"/>
        </authorList>
    </citation>
    <scope>IDENTIFICATION</scope>
</reference>
<name>A0A3B4WLN4_SERLL</name>
<dbReference type="PROSITE" id="PS51084">
    <property type="entry name" value="HIT_2"/>
    <property type="match status" value="1"/>
</dbReference>
<proteinExistence type="predicted"/>
<organism evidence="3 4">
    <name type="scientific">Seriola lalandi dorsalis</name>
    <dbReference type="NCBI Taxonomy" id="1841481"/>
    <lineage>
        <taxon>Eukaryota</taxon>
        <taxon>Metazoa</taxon>
        <taxon>Chordata</taxon>
        <taxon>Craniata</taxon>
        <taxon>Vertebrata</taxon>
        <taxon>Euteleostomi</taxon>
        <taxon>Actinopterygii</taxon>
        <taxon>Neopterygii</taxon>
        <taxon>Teleostei</taxon>
        <taxon>Neoteleostei</taxon>
        <taxon>Acanthomorphata</taxon>
        <taxon>Carangaria</taxon>
        <taxon>Carangiformes</taxon>
        <taxon>Carangidae</taxon>
        <taxon>Seriola</taxon>
    </lineage>
</organism>
<evidence type="ECO:0000313" key="3">
    <source>
        <dbReference type="Ensembl" id="ENSSLDP00000002353.1"/>
    </source>
</evidence>
<feature type="domain" description="HIT" evidence="2">
    <location>
        <begin position="20"/>
        <end position="128"/>
    </location>
</feature>
<dbReference type="Ensembl" id="ENSSLDT00000002453.1">
    <property type="protein sequence ID" value="ENSSLDP00000002353.1"/>
    <property type="gene ID" value="ENSSLDG00000001917.1"/>
</dbReference>
<dbReference type="Pfam" id="PF11969">
    <property type="entry name" value="DcpS_C"/>
    <property type="match status" value="1"/>
</dbReference>
<reference evidence="3" key="2">
    <citation type="submission" date="2025-09" db="UniProtKB">
        <authorList>
            <consortium name="Ensembl"/>
        </authorList>
    </citation>
    <scope>IDENTIFICATION</scope>
</reference>
<dbReference type="InterPro" id="IPR036265">
    <property type="entry name" value="HIT-like_sf"/>
</dbReference>